<dbReference type="AlphaFoldDB" id="A0A6N8EEW0"/>
<gene>
    <name evidence="4" type="ORF">GJ668_08185</name>
</gene>
<sequence>MRCNPLMLTLAGTLFALPAVAEQDPYMQPDETWISLGGVVESVERDHFTLNYGDGNVIVEMDDGDRDADAYKLLPGDKVNVVGKVDDDLFETTTIEAGSVYLEKLGTTFFSSAADEEDTAIITTTVPIVIAQTWVSGQVTSIGDDEFTVDTGKRKLTVSTDQLGFDPLDDEGYLKVRKGDRVNVTGTVDDQFFGGPELLARSLIVMRYSTDKAPSEKAEKMSGSEKADKMSGQSL</sequence>
<name>A0A6N8EEW0_9GAMM</name>
<dbReference type="InterPro" id="IPR005220">
    <property type="entry name" value="CarO-like"/>
</dbReference>
<organism evidence="4 5">
    <name type="scientific">Allochromatium palmeri</name>
    <dbReference type="NCBI Taxonomy" id="231048"/>
    <lineage>
        <taxon>Bacteria</taxon>
        <taxon>Pseudomonadati</taxon>
        <taxon>Pseudomonadota</taxon>
        <taxon>Gammaproteobacteria</taxon>
        <taxon>Chromatiales</taxon>
        <taxon>Chromatiaceae</taxon>
        <taxon>Allochromatium</taxon>
    </lineage>
</organism>
<dbReference type="SUPFAM" id="SSF101756">
    <property type="entry name" value="Hypothetical protein YgiW"/>
    <property type="match status" value="1"/>
</dbReference>
<reference evidence="4 5" key="1">
    <citation type="submission" date="2019-11" db="EMBL/GenBank/DDBJ databases">
        <title>Whole-genome sequence of the anaerobic purple sulfur bacterium Allochromatium palmeri DSM 15591.</title>
        <authorList>
            <person name="Kyndt J.A."/>
            <person name="Meyer T.E."/>
        </authorList>
    </citation>
    <scope>NUCLEOTIDE SEQUENCE [LARGE SCALE GENOMIC DNA]</scope>
    <source>
        <strain evidence="4 5">DSM 15591</strain>
    </source>
</reference>
<evidence type="ECO:0000313" key="5">
    <source>
        <dbReference type="Proteomes" id="UP000434044"/>
    </source>
</evidence>
<comment type="caution">
    <text evidence="4">The sequence shown here is derived from an EMBL/GenBank/DDBJ whole genome shotgun (WGS) entry which is preliminary data.</text>
</comment>
<keyword evidence="1 3" id="KW-0732">Signal</keyword>
<protein>
    <submittedName>
        <fullName evidence="4">NirD/YgiW/YdeI family stress tolerance protein</fullName>
    </submittedName>
</protein>
<evidence type="ECO:0000256" key="2">
    <source>
        <dbReference type="SAM" id="MobiDB-lite"/>
    </source>
</evidence>
<evidence type="ECO:0000256" key="3">
    <source>
        <dbReference type="SAM" id="SignalP"/>
    </source>
</evidence>
<dbReference type="Proteomes" id="UP000434044">
    <property type="component" value="Unassembled WGS sequence"/>
</dbReference>
<dbReference type="NCBIfam" id="NF033674">
    <property type="entry name" value="stress_OB_fold"/>
    <property type="match status" value="1"/>
</dbReference>
<dbReference type="EMBL" id="WNKT01000013">
    <property type="protein sequence ID" value="MTW21077.1"/>
    <property type="molecule type" value="Genomic_DNA"/>
</dbReference>
<evidence type="ECO:0000313" key="4">
    <source>
        <dbReference type="EMBL" id="MTW21077.1"/>
    </source>
</evidence>
<feature type="compositionally biased region" description="Basic and acidic residues" evidence="2">
    <location>
        <begin position="211"/>
        <end position="229"/>
    </location>
</feature>
<proteinExistence type="predicted"/>
<feature type="signal peptide" evidence="3">
    <location>
        <begin position="1"/>
        <end position="21"/>
    </location>
</feature>
<dbReference type="OrthoDB" id="8482074at2"/>
<dbReference type="InterPro" id="IPR036700">
    <property type="entry name" value="BOBF_sf"/>
</dbReference>
<accession>A0A6N8EEW0</accession>
<feature type="region of interest" description="Disordered" evidence="2">
    <location>
        <begin position="211"/>
        <end position="235"/>
    </location>
</feature>
<keyword evidence="5" id="KW-1185">Reference proteome</keyword>
<evidence type="ECO:0000256" key="1">
    <source>
        <dbReference type="ARBA" id="ARBA00022729"/>
    </source>
</evidence>
<feature type="chain" id="PRO_5027028955" evidence="3">
    <location>
        <begin position="22"/>
        <end position="235"/>
    </location>
</feature>
<dbReference type="Gene3D" id="2.40.50.200">
    <property type="entry name" value="Bacterial OB-fold"/>
    <property type="match status" value="1"/>
</dbReference>